<evidence type="ECO:0000313" key="2">
    <source>
        <dbReference type="EMBL" id="MBB5353052.1"/>
    </source>
</evidence>
<dbReference type="EMBL" id="JACHFD010000019">
    <property type="protein sequence ID" value="MBB5353052.1"/>
    <property type="molecule type" value="Genomic_DNA"/>
</dbReference>
<proteinExistence type="predicted"/>
<dbReference type="AlphaFoldDB" id="A0A840V506"/>
<sequence>MTPADVQDRNGARLLMAILTTAYGWLKLIWADGGYAGQLVGEVARLKRHPQIDLEIAKRGDDVKGFKVLPKRWIVERTFG</sequence>
<evidence type="ECO:0000313" key="3">
    <source>
        <dbReference type="Proteomes" id="UP000557717"/>
    </source>
</evidence>
<name>A0A840V506_9BACT</name>
<reference evidence="2 3" key="1">
    <citation type="submission" date="2020-08" db="EMBL/GenBank/DDBJ databases">
        <title>Genomic Encyclopedia of Type Strains, Phase IV (KMG-IV): sequencing the most valuable type-strain genomes for metagenomic binning, comparative biology and taxonomic classification.</title>
        <authorList>
            <person name="Goeker M."/>
        </authorList>
    </citation>
    <scope>NUCLEOTIDE SEQUENCE [LARGE SCALE GENOMIC DNA]</scope>
    <source>
        <strain evidence="2 3">YC6886</strain>
    </source>
</reference>
<dbReference type="Pfam" id="PF01609">
    <property type="entry name" value="DDE_Tnp_1"/>
    <property type="match status" value="1"/>
</dbReference>
<dbReference type="InterPro" id="IPR002559">
    <property type="entry name" value="Transposase_11"/>
</dbReference>
<feature type="domain" description="Transposase IS4-like" evidence="1">
    <location>
        <begin position="2"/>
        <end position="80"/>
    </location>
</feature>
<dbReference type="PANTHER" id="PTHR30007">
    <property type="entry name" value="PHP DOMAIN PROTEIN"/>
    <property type="match status" value="1"/>
</dbReference>
<organism evidence="2 3">
    <name type="scientific">Haloferula luteola</name>
    <dbReference type="NCBI Taxonomy" id="595692"/>
    <lineage>
        <taxon>Bacteria</taxon>
        <taxon>Pseudomonadati</taxon>
        <taxon>Verrucomicrobiota</taxon>
        <taxon>Verrucomicrobiia</taxon>
        <taxon>Verrucomicrobiales</taxon>
        <taxon>Verrucomicrobiaceae</taxon>
        <taxon>Haloferula</taxon>
    </lineage>
</organism>
<dbReference type="Proteomes" id="UP000557717">
    <property type="component" value="Unassembled WGS sequence"/>
</dbReference>
<protein>
    <submittedName>
        <fullName evidence="2">Transposase</fullName>
    </submittedName>
</protein>
<dbReference type="GO" id="GO:0006313">
    <property type="term" value="P:DNA transposition"/>
    <property type="evidence" value="ECO:0007669"/>
    <property type="project" value="InterPro"/>
</dbReference>
<dbReference type="GO" id="GO:0003677">
    <property type="term" value="F:DNA binding"/>
    <property type="evidence" value="ECO:0007669"/>
    <property type="project" value="InterPro"/>
</dbReference>
<evidence type="ECO:0000259" key="1">
    <source>
        <dbReference type="Pfam" id="PF01609"/>
    </source>
</evidence>
<keyword evidence="3" id="KW-1185">Reference proteome</keyword>
<gene>
    <name evidence="2" type="ORF">HNR46_003305</name>
</gene>
<comment type="caution">
    <text evidence="2">The sequence shown here is derived from an EMBL/GenBank/DDBJ whole genome shotgun (WGS) entry which is preliminary data.</text>
</comment>
<dbReference type="GO" id="GO:0004803">
    <property type="term" value="F:transposase activity"/>
    <property type="evidence" value="ECO:0007669"/>
    <property type="project" value="InterPro"/>
</dbReference>
<dbReference type="PANTHER" id="PTHR30007:SF0">
    <property type="entry name" value="TRANSPOSASE"/>
    <property type="match status" value="1"/>
</dbReference>
<accession>A0A840V506</accession>